<dbReference type="RefSeq" id="XP_025406859.1">
    <property type="nucleotide sequence ID" value="XM_025551074.1"/>
</dbReference>
<feature type="transmembrane region" description="Helical" evidence="6">
    <location>
        <begin position="102"/>
        <end position="122"/>
    </location>
</feature>
<organism evidence="7 8">
    <name type="scientific">Sipha flava</name>
    <name type="common">yellow sugarcane aphid</name>
    <dbReference type="NCBI Taxonomy" id="143950"/>
    <lineage>
        <taxon>Eukaryota</taxon>
        <taxon>Metazoa</taxon>
        <taxon>Ecdysozoa</taxon>
        <taxon>Arthropoda</taxon>
        <taxon>Hexapoda</taxon>
        <taxon>Insecta</taxon>
        <taxon>Pterygota</taxon>
        <taxon>Neoptera</taxon>
        <taxon>Paraneoptera</taxon>
        <taxon>Hemiptera</taxon>
        <taxon>Sternorrhyncha</taxon>
        <taxon>Aphidomorpha</taxon>
        <taxon>Aphidoidea</taxon>
        <taxon>Aphididae</taxon>
        <taxon>Sipha</taxon>
    </lineage>
</organism>
<evidence type="ECO:0000256" key="2">
    <source>
        <dbReference type="ARBA" id="ARBA00022692"/>
    </source>
</evidence>
<feature type="transmembrane region" description="Helical" evidence="6">
    <location>
        <begin position="213"/>
        <end position="236"/>
    </location>
</feature>
<feature type="transmembrane region" description="Helical" evidence="6">
    <location>
        <begin position="335"/>
        <end position="356"/>
    </location>
</feature>
<dbReference type="GeneID" id="112680854"/>
<evidence type="ECO:0000313" key="8">
    <source>
        <dbReference type="RefSeq" id="XP_025406859.1"/>
    </source>
</evidence>
<feature type="transmembrane region" description="Helical" evidence="6">
    <location>
        <begin position="406"/>
        <end position="425"/>
    </location>
</feature>
<feature type="transmembrane region" description="Helical" evidence="6">
    <location>
        <begin position="70"/>
        <end position="93"/>
    </location>
</feature>
<feature type="region of interest" description="Disordered" evidence="5">
    <location>
        <begin position="1"/>
        <end position="21"/>
    </location>
</feature>
<evidence type="ECO:0000256" key="1">
    <source>
        <dbReference type="ARBA" id="ARBA00004141"/>
    </source>
</evidence>
<keyword evidence="3 6" id="KW-1133">Transmembrane helix</keyword>
<evidence type="ECO:0000256" key="4">
    <source>
        <dbReference type="ARBA" id="ARBA00023136"/>
    </source>
</evidence>
<dbReference type="GO" id="GO:0008521">
    <property type="term" value="F:acetyl-CoA transmembrane transporter activity"/>
    <property type="evidence" value="ECO:0007669"/>
    <property type="project" value="InterPro"/>
</dbReference>
<feature type="transmembrane region" description="Helical" evidence="6">
    <location>
        <begin position="34"/>
        <end position="58"/>
    </location>
</feature>
<name>A0A8B8F7Q8_9HEMI</name>
<evidence type="ECO:0000256" key="3">
    <source>
        <dbReference type="ARBA" id="ARBA00022989"/>
    </source>
</evidence>
<feature type="transmembrane region" description="Helical" evidence="6">
    <location>
        <begin position="167"/>
        <end position="193"/>
    </location>
</feature>
<dbReference type="GO" id="GO:0016020">
    <property type="term" value="C:membrane"/>
    <property type="evidence" value="ECO:0007669"/>
    <property type="project" value="UniProtKB-SubCell"/>
</dbReference>
<dbReference type="Proteomes" id="UP000694846">
    <property type="component" value="Unplaced"/>
</dbReference>
<feature type="transmembrane region" description="Helical" evidence="6">
    <location>
        <begin position="371"/>
        <end position="394"/>
    </location>
</feature>
<keyword evidence="7" id="KW-1185">Reference proteome</keyword>
<evidence type="ECO:0000256" key="6">
    <source>
        <dbReference type="SAM" id="Phobius"/>
    </source>
</evidence>
<dbReference type="InterPro" id="IPR024371">
    <property type="entry name" value="AcetylCoA_trans_1-like"/>
</dbReference>
<evidence type="ECO:0000256" key="5">
    <source>
        <dbReference type="SAM" id="MobiDB-lite"/>
    </source>
</evidence>
<accession>A0A8B8F7Q8</accession>
<keyword evidence="4 6" id="KW-0472">Membrane</keyword>
<feature type="transmembrane region" description="Helical" evidence="6">
    <location>
        <begin position="266"/>
        <end position="284"/>
    </location>
</feature>
<dbReference type="AlphaFoldDB" id="A0A8B8F7Q8"/>
<feature type="transmembrane region" description="Helical" evidence="6">
    <location>
        <begin position="471"/>
        <end position="490"/>
    </location>
</feature>
<dbReference type="InterPro" id="IPR036259">
    <property type="entry name" value="MFS_trans_sf"/>
</dbReference>
<feature type="transmembrane region" description="Helical" evidence="6">
    <location>
        <begin position="304"/>
        <end position="323"/>
    </location>
</feature>
<dbReference type="PANTHER" id="PTHR12778">
    <property type="entry name" value="SOLUTE CARRIER FAMILY 33 ACETYL-COA TRANSPORTER -RELATED"/>
    <property type="match status" value="1"/>
</dbReference>
<dbReference type="OrthoDB" id="6415790at2759"/>
<sequence>MTLSTKKIDVPEEFEESHESTLEKPNLDGDRLNLVLLTTLYIIQGFPIGLTVAFALILQSNKTVTYEEQAILSMAFWPYFLKIVWAPIIDAFYIRWIGRRKCWLLFLQTLMGLLFLYLAINISDWLPNEGKPDLTILIVVIFFANFLSATLEIVVDGWSLTILKKNNLNYTATCCTLGIQTGMLIGSTGFILLVSEQFIIKYLNMKPGTGGLVTMKSFFFVFGIIVLFNILLIGILKKEKNNSLDKDYIQINVFQNFKVLWDLFNLPRVKIFILALLTMRLGFIVTDNVSEMKLIDVGVSKDDIMIIGLAVYAIKIVAPFFLSKYINSTKPLSHLLNLILIKLFWNAIYAVLLYYTHSIIHKNGVVHVPTYYYFMLGLVIIINEMMNFFMILLLTSFFCRISDPRFGGTYMTLFNAVYFTGFLMTKTLGIQLVSLLTFSKCSINFNNICSASNMKNPCVTSERICEVYIDGYYTGTVICIIVGCIWYGVFKNILKEYQLLKPSYWLVNVEEYNTKEVV</sequence>
<comment type="subcellular location">
    <subcellularLocation>
        <location evidence="1">Membrane</location>
        <topology evidence="1">Multi-pass membrane protein</topology>
    </subcellularLocation>
</comment>
<dbReference type="GO" id="GO:0035348">
    <property type="term" value="P:acetyl-CoA transmembrane transport"/>
    <property type="evidence" value="ECO:0007669"/>
    <property type="project" value="InterPro"/>
</dbReference>
<keyword evidence="2 6" id="KW-0812">Transmembrane</keyword>
<dbReference type="Pfam" id="PF13000">
    <property type="entry name" value="Acatn"/>
    <property type="match status" value="1"/>
</dbReference>
<protein>
    <submittedName>
        <fullName evidence="8">Acetyl-coenzyme A transporter 1-like</fullName>
    </submittedName>
</protein>
<feature type="compositionally biased region" description="Basic and acidic residues" evidence="5">
    <location>
        <begin position="1"/>
        <end position="10"/>
    </location>
</feature>
<reference evidence="8" key="1">
    <citation type="submission" date="2025-08" db="UniProtKB">
        <authorList>
            <consortium name="RefSeq"/>
        </authorList>
    </citation>
    <scope>IDENTIFICATION</scope>
    <source>
        <tissue evidence="8">Whole body</tissue>
    </source>
</reference>
<evidence type="ECO:0000313" key="7">
    <source>
        <dbReference type="Proteomes" id="UP000694846"/>
    </source>
</evidence>
<gene>
    <name evidence="8" type="primary">LOC112680854</name>
</gene>
<dbReference type="SUPFAM" id="SSF103473">
    <property type="entry name" value="MFS general substrate transporter"/>
    <property type="match status" value="1"/>
</dbReference>
<dbReference type="InterPro" id="IPR004752">
    <property type="entry name" value="AmpG_permease/AT-1"/>
</dbReference>
<feature type="transmembrane region" description="Helical" evidence="6">
    <location>
        <begin position="134"/>
        <end position="155"/>
    </location>
</feature>
<dbReference type="PANTHER" id="PTHR12778:SF9">
    <property type="entry name" value="ACETYL-COENZYME A TRANSPORTER 1"/>
    <property type="match status" value="1"/>
</dbReference>
<proteinExistence type="predicted"/>